<evidence type="ECO:0000256" key="1">
    <source>
        <dbReference type="SAM" id="Phobius"/>
    </source>
</evidence>
<accession>A0A2S2R2X8</accession>
<organism evidence="2">
    <name type="scientific">Sipha flava</name>
    <name type="common">yellow sugarcane aphid</name>
    <dbReference type="NCBI Taxonomy" id="143950"/>
    <lineage>
        <taxon>Eukaryota</taxon>
        <taxon>Metazoa</taxon>
        <taxon>Ecdysozoa</taxon>
        <taxon>Arthropoda</taxon>
        <taxon>Hexapoda</taxon>
        <taxon>Insecta</taxon>
        <taxon>Pterygota</taxon>
        <taxon>Neoptera</taxon>
        <taxon>Paraneoptera</taxon>
        <taxon>Hemiptera</taxon>
        <taxon>Sternorrhyncha</taxon>
        <taxon>Aphidomorpha</taxon>
        <taxon>Aphidoidea</taxon>
        <taxon>Aphididae</taxon>
        <taxon>Sipha</taxon>
    </lineage>
</organism>
<keyword evidence="1" id="KW-0812">Transmembrane</keyword>
<evidence type="ECO:0000313" key="2">
    <source>
        <dbReference type="EMBL" id="MBY84348.1"/>
    </source>
</evidence>
<sequence>MSVVKGTGVYRIACSMSESPWTCRFYIIFFCCNFSLAIFAIASSWCPRITSFYTCTVRIYKPCRCLSNFNETELFSNNSDKKKNSDLRNIRGFVTGTGGRPKPRFNHLSFLTYYNV</sequence>
<proteinExistence type="predicted"/>
<dbReference type="EMBL" id="GGMS01015145">
    <property type="protein sequence ID" value="MBY84348.1"/>
    <property type="molecule type" value="Transcribed_RNA"/>
</dbReference>
<protein>
    <submittedName>
        <fullName evidence="2">Uncharacterized protein</fullName>
    </submittedName>
</protein>
<reference evidence="2" key="1">
    <citation type="submission" date="2018-04" db="EMBL/GenBank/DDBJ databases">
        <title>Transcriptome assembly of Sipha flava.</title>
        <authorList>
            <person name="Scully E.D."/>
            <person name="Geib S.M."/>
            <person name="Palmer N.A."/>
            <person name="Koch K."/>
            <person name="Bradshaw J."/>
            <person name="Heng-Moss T."/>
            <person name="Sarath G."/>
        </authorList>
    </citation>
    <scope>NUCLEOTIDE SEQUENCE</scope>
</reference>
<name>A0A2S2R2X8_9HEMI</name>
<feature type="transmembrane region" description="Helical" evidence="1">
    <location>
        <begin position="25"/>
        <end position="45"/>
    </location>
</feature>
<dbReference type="AlphaFoldDB" id="A0A2S2R2X8"/>
<keyword evidence="1" id="KW-0472">Membrane</keyword>
<gene>
    <name evidence="2" type="ORF">g.140600</name>
</gene>
<keyword evidence="1" id="KW-1133">Transmembrane helix</keyword>